<evidence type="ECO:0000313" key="2">
    <source>
        <dbReference type="EMBL" id="SME88772.1"/>
    </source>
</evidence>
<dbReference type="EMBL" id="FWZX01000001">
    <property type="protein sequence ID" value="SME88772.1"/>
    <property type="molecule type" value="Genomic_DNA"/>
</dbReference>
<reference evidence="2 3" key="1">
    <citation type="submission" date="2017-04" db="EMBL/GenBank/DDBJ databases">
        <authorList>
            <person name="Afonso C.L."/>
            <person name="Miller P.J."/>
            <person name="Scott M.A."/>
            <person name="Spackman E."/>
            <person name="Goraichik I."/>
            <person name="Dimitrov K.M."/>
            <person name="Suarez D.L."/>
            <person name="Swayne D.E."/>
        </authorList>
    </citation>
    <scope>NUCLEOTIDE SEQUENCE [LARGE SCALE GENOMIC DNA]</scope>
    <source>
        <strain evidence="2 3">USBA 355</strain>
    </source>
</reference>
<evidence type="ECO:0000256" key="1">
    <source>
        <dbReference type="SAM" id="MobiDB-lite"/>
    </source>
</evidence>
<sequence>MTERSSPPTSSPGSPPQAEEELRFTLRGSVYLFSLIDEARARRPGKISRNTWILEAITEKLMREQKSSW</sequence>
<organism evidence="2 3">
    <name type="scientific">Tistlia consotensis USBA 355</name>
    <dbReference type="NCBI Taxonomy" id="560819"/>
    <lineage>
        <taxon>Bacteria</taxon>
        <taxon>Pseudomonadati</taxon>
        <taxon>Pseudomonadota</taxon>
        <taxon>Alphaproteobacteria</taxon>
        <taxon>Rhodospirillales</taxon>
        <taxon>Rhodovibrionaceae</taxon>
        <taxon>Tistlia</taxon>
    </lineage>
</organism>
<dbReference type="Proteomes" id="UP000192917">
    <property type="component" value="Unassembled WGS sequence"/>
</dbReference>
<protein>
    <submittedName>
        <fullName evidence="2">Uncharacterized protein</fullName>
    </submittedName>
</protein>
<keyword evidence="3" id="KW-1185">Reference proteome</keyword>
<gene>
    <name evidence="2" type="ORF">SAMN05428998_101138</name>
</gene>
<name>A0A1Y6B2Z0_9PROT</name>
<dbReference type="RefSeq" id="WP_085120500.1">
    <property type="nucleotide sequence ID" value="NZ_FWZX01000001.1"/>
</dbReference>
<proteinExistence type="predicted"/>
<dbReference type="AlphaFoldDB" id="A0A1Y6B2Z0"/>
<evidence type="ECO:0000313" key="3">
    <source>
        <dbReference type="Proteomes" id="UP000192917"/>
    </source>
</evidence>
<accession>A0A1Y6B2Z0</accession>
<feature type="region of interest" description="Disordered" evidence="1">
    <location>
        <begin position="1"/>
        <end position="21"/>
    </location>
</feature>